<feature type="domain" description="Yip1" evidence="6">
    <location>
        <begin position="26"/>
        <end position="189"/>
    </location>
</feature>
<gene>
    <name evidence="7" type="ORF">ACFO0N_13895</name>
</gene>
<keyword evidence="4 5" id="KW-0472">Membrane</keyword>
<comment type="subcellular location">
    <subcellularLocation>
        <location evidence="1">Membrane</location>
        <topology evidence="1">Multi-pass membrane protein</topology>
    </subcellularLocation>
</comment>
<feature type="transmembrane region" description="Helical" evidence="5">
    <location>
        <begin position="44"/>
        <end position="64"/>
    </location>
</feature>
<feature type="transmembrane region" description="Helical" evidence="5">
    <location>
        <begin position="84"/>
        <end position="117"/>
    </location>
</feature>
<evidence type="ECO:0000259" key="6">
    <source>
        <dbReference type="Pfam" id="PF04893"/>
    </source>
</evidence>
<evidence type="ECO:0000256" key="3">
    <source>
        <dbReference type="ARBA" id="ARBA00022989"/>
    </source>
</evidence>
<dbReference type="Pfam" id="PF04893">
    <property type="entry name" value="Yip1"/>
    <property type="match status" value="1"/>
</dbReference>
<evidence type="ECO:0000256" key="4">
    <source>
        <dbReference type="ARBA" id="ARBA00023136"/>
    </source>
</evidence>
<evidence type="ECO:0000313" key="8">
    <source>
        <dbReference type="Proteomes" id="UP001595921"/>
    </source>
</evidence>
<proteinExistence type="predicted"/>
<accession>A0ABD5PEE7</accession>
<evidence type="ECO:0000256" key="1">
    <source>
        <dbReference type="ARBA" id="ARBA00004141"/>
    </source>
</evidence>
<keyword evidence="2 5" id="KW-0812">Transmembrane</keyword>
<feature type="transmembrane region" description="Helical" evidence="5">
    <location>
        <begin position="152"/>
        <end position="169"/>
    </location>
</feature>
<feature type="transmembrane region" description="Helical" evidence="5">
    <location>
        <begin position="176"/>
        <end position="196"/>
    </location>
</feature>
<dbReference type="RefSeq" id="WP_267620088.1">
    <property type="nucleotide sequence ID" value="NZ_JAODIW010000004.1"/>
</dbReference>
<evidence type="ECO:0000256" key="2">
    <source>
        <dbReference type="ARBA" id="ARBA00022692"/>
    </source>
</evidence>
<dbReference type="AlphaFoldDB" id="A0ABD5PEE7"/>
<protein>
    <submittedName>
        <fullName evidence="7">YIP1 family protein</fullName>
    </submittedName>
</protein>
<comment type="caution">
    <text evidence="7">The sequence shown here is derived from an EMBL/GenBank/DDBJ whole genome shotgun (WGS) entry which is preliminary data.</text>
</comment>
<organism evidence="7 8">
    <name type="scientific">Halobium salinum</name>
    <dbReference type="NCBI Taxonomy" id="1364940"/>
    <lineage>
        <taxon>Archaea</taxon>
        <taxon>Methanobacteriati</taxon>
        <taxon>Methanobacteriota</taxon>
        <taxon>Stenosarchaea group</taxon>
        <taxon>Halobacteria</taxon>
        <taxon>Halobacteriales</taxon>
        <taxon>Haloferacaceae</taxon>
        <taxon>Halobium</taxon>
    </lineage>
</organism>
<reference evidence="7 8" key="1">
    <citation type="journal article" date="2019" name="Int. J. Syst. Evol. Microbiol.">
        <title>The Global Catalogue of Microorganisms (GCM) 10K type strain sequencing project: providing services to taxonomists for standard genome sequencing and annotation.</title>
        <authorList>
            <consortium name="The Broad Institute Genomics Platform"/>
            <consortium name="The Broad Institute Genome Sequencing Center for Infectious Disease"/>
            <person name="Wu L."/>
            <person name="Ma J."/>
        </authorList>
    </citation>
    <scope>NUCLEOTIDE SEQUENCE [LARGE SCALE GENOMIC DNA]</scope>
    <source>
        <strain evidence="7 8">CGMCC 1.12553</strain>
    </source>
</reference>
<dbReference type="EMBL" id="JBHSDS010000007">
    <property type="protein sequence ID" value="MFC4359037.1"/>
    <property type="molecule type" value="Genomic_DNA"/>
</dbReference>
<keyword evidence="3 5" id="KW-1133">Transmembrane helix</keyword>
<evidence type="ECO:0000256" key="5">
    <source>
        <dbReference type="SAM" id="Phobius"/>
    </source>
</evidence>
<sequence>MTTWIENPEGGRDRGPAGFARAWLEALVRPRRFFRNGIAPGDQAPGLAFGVFVALCYVVGLLAFSPEPVVGTETIPLVAGSEAATATLLLLAVALFVAPATLHLTAALQTLLLIAIVPDRGGVSQTVQTIAYATAPCVFAGLPVPLLRVTCAAYGALLLVVGVAVVHRASPVRAVLAAAVPAALVFGYGFGGFAAAEAVLAGDGLGVVAGVV</sequence>
<keyword evidence="8" id="KW-1185">Reference proteome</keyword>
<evidence type="ECO:0000313" key="7">
    <source>
        <dbReference type="EMBL" id="MFC4359037.1"/>
    </source>
</evidence>
<dbReference type="Proteomes" id="UP001595921">
    <property type="component" value="Unassembled WGS sequence"/>
</dbReference>
<dbReference type="GO" id="GO:0016020">
    <property type="term" value="C:membrane"/>
    <property type="evidence" value="ECO:0007669"/>
    <property type="project" value="UniProtKB-SubCell"/>
</dbReference>
<dbReference type="InterPro" id="IPR006977">
    <property type="entry name" value="Yip1_dom"/>
</dbReference>
<name>A0ABD5PEE7_9EURY</name>